<evidence type="ECO:0000313" key="2">
    <source>
        <dbReference type="Proteomes" id="UP001057402"/>
    </source>
</evidence>
<sequence>MLGCGAQDRLSIKGEAVSSRCQQGRGTDVMIERVIRAHECERRLPSCKSFSTILYLLRRTEIIESECLNLFDNPEREALDVFVSELLCIGKGRELQRILARTIDTSAEADLLCSLIIKGEVPSLPMHEQKGWLPKAQRSLRRSVLPGTTAVLIFG</sequence>
<organism evidence="1 2">
    <name type="scientific">Melastoma candidum</name>
    <dbReference type="NCBI Taxonomy" id="119954"/>
    <lineage>
        <taxon>Eukaryota</taxon>
        <taxon>Viridiplantae</taxon>
        <taxon>Streptophyta</taxon>
        <taxon>Embryophyta</taxon>
        <taxon>Tracheophyta</taxon>
        <taxon>Spermatophyta</taxon>
        <taxon>Magnoliopsida</taxon>
        <taxon>eudicotyledons</taxon>
        <taxon>Gunneridae</taxon>
        <taxon>Pentapetalae</taxon>
        <taxon>rosids</taxon>
        <taxon>malvids</taxon>
        <taxon>Myrtales</taxon>
        <taxon>Melastomataceae</taxon>
        <taxon>Melastomatoideae</taxon>
        <taxon>Melastomateae</taxon>
        <taxon>Melastoma</taxon>
    </lineage>
</organism>
<reference evidence="2" key="1">
    <citation type="journal article" date="2023" name="Front. Plant Sci.">
        <title>Chromosomal-level genome assembly of Melastoma candidum provides insights into trichome evolution.</title>
        <authorList>
            <person name="Zhong Y."/>
            <person name="Wu W."/>
            <person name="Sun C."/>
            <person name="Zou P."/>
            <person name="Liu Y."/>
            <person name="Dai S."/>
            <person name="Zhou R."/>
        </authorList>
    </citation>
    <scope>NUCLEOTIDE SEQUENCE [LARGE SCALE GENOMIC DNA]</scope>
</reference>
<evidence type="ECO:0000313" key="1">
    <source>
        <dbReference type="EMBL" id="KAI4364607.1"/>
    </source>
</evidence>
<dbReference type="EMBL" id="CM042885">
    <property type="protein sequence ID" value="KAI4364607.1"/>
    <property type="molecule type" value="Genomic_DNA"/>
</dbReference>
<keyword evidence="2" id="KW-1185">Reference proteome</keyword>
<dbReference type="Proteomes" id="UP001057402">
    <property type="component" value="Chromosome 6"/>
</dbReference>
<accession>A0ACB9QD20</accession>
<comment type="caution">
    <text evidence="1">The sequence shown here is derived from an EMBL/GenBank/DDBJ whole genome shotgun (WGS) entry which is preliminary data.</text>
</comment>
<name>A0ACB9QD20_9MYRT</name>
<protein>
    <submittedName>
        <fullName evidence="1">Uncharacterized protein</fullName>
    </submittedName>
</protein>
<gene>
    <name evidence="1" type="ORF">MLD38_020676</name>
</gene>
<proteinExistence type="predicted"/>